<name>A0A6V7U1I9_MELEN</name>
<dbReference type="AlphaFoldDB" id="A0A6V7U1I9"/>
<dbReference type="Proteomes" id="UP000580250">
    <property type="component" value="Unassembled WGS sequence"/>
</dbReference>
<dbReference type="EMBL" id="CAJEWN010000025">
    <property type="protein sequence ID" value="CAD2140612.1"/>
    <property type="molecule type" value="Genomic_DNA"/>
</dbReference>
<evidence type="ECO:0000313" key="2">
    <source>
        <dbReference type="Proteomes" id="UP000580250"/>
    </source>
</evidence>
<gene>
    <name evidence="1" type="ORF">MENT_LOCUS6592</name>
</gene>
<protein>
    <submittedName>
        <fullName evidence="1">Uncharacterized protein</fullName>
    </submittedName>
</protein>
<proteinExistence type="predicted"/>
<sequence>MLNSTCGIISSYVDKNPDNRFNLQMVGHFSWSSTSYLFIIKQNS</sequence>
<comment type="caution">
    <text evidence="1">The sequence shown here is derived from an EMBL/GenBank/DDBJ whole genome shotgun (WGS) entry which is preliminary data.</text>
</comment>
<reference evidence="1 2" key="1">
    <citation type="submission" date="2020-08" db="EMBL/GenBank/DDBJ databases">
        <authorList>
            <person name="Koutsovoulos G."/>
            <person name="Danchin GJ E."/>
        </authorList>
    </citation>
    <scope>NUCLEOTIDE SEQUENCE [LARGE SCALE GENOMIC DNA]</scope>
</reference>
<accession>A0A6V7U1I9</accession>
<organism evidence="1 2">
    <name type="scientific">Meloidogyne enterolobii</name>
    <name type="common">Root-knot nematode worm</name>
    <name type="synonym">Meloidogyne mayaguensis</name>
    <dbReference type="NCBI Taxonomy" id="390850"/>
    <lineage>
        <taxon>Eukaryota</taxon>
        <taxon>Metazoa</taxon>
        <taxon>Ecdysozoa</taxon>
        <taxon>Nematoda</taxon>
        <taxon>Chromadorea</taxon>
        <taxon>Rhabditida</taxon>
        <taxon>Tylenchina</taxon>
        <taxon>Tylenchomorpha</taxon>
        <taxon>Tylenchoidea</taxon>
        <taxon>Meloidogynidae</taxon>
        <taxon>Meloidogyninae</taxon>
        <taxon>Meloidogyne</taxon>
    </lineage>
</organism>
<evidence type="ECO:0000313" key="1">
    <source>
        <dbReference type="EMBL" id="CAD2140612.1"/>
    </source>
</evidence>